<gene>
    <name evidence="4" type="ORF">ACFSTG_07135</name>
</gene>
<keyword evidence="1" id="KW-0479">Metal-binding</keyword>
<evidence type="ECO:0000256" key="1">
    <source>
        <dbReference type="ARBA" id="ARBA00022723"/>
    </source>
</evidence>
<evidence type="ECO:0000259" key="3">
    <source>
        <dbReference type="PROSITE" id="PS51677"/>
    </source>
</evidence>
<dbReference type="EC" id="3.-.-.-" evidence="4"/>
<dbReference type="Pfam" id="PF01522">
    <property type="entry name" value="Polysacc_deac_1"/>
    <property type="match status" value="1"/>
</dbReference>
<dbReference type="PANTHER" id="PTHR10587">
    <property type="entry name" value="GLYCOSYL TRANSFERASE-RELATED"/>
    <property type="match status" value="1"/>
</dbReference>
<evidence type="ECO:0000256" key="2">
    <source>
        <dbReference type="ARBA" id="ARBA00022801"/>
    </source>
</evidence>
<proteinExistence type="predicted"/>
<dbReference type="InterPro" id="IPR011330">
    <property type="entry name" value="Glyco_hydro/deAcase_b/a-brl"/>
</dbReference>
<keyword evidence="2 4" id="KW-0378">Hydrolase</keyword>
<keyword evidence="5" id="KW-1185">Reference proteome</keyword>
<dbReference type="PANTHER" id="PTHR10587:SF133">
    <property type="entry name" value="CHITIN DEACETYLASE 1-RELATED"/>
    <property type="match status" value="1"/>
</dbReference>
<protein>
    <submittedName>
        <fullName evidence="4">Polysaccharide deacetylase family protein</fullName>
        <ecNumber evidence="4">3.-.-.-</ecNumber>
    </submittedName>
</protein>
<dbReference type="CDD" id="cd10917">
    <property type="entry name" value="CE4_NodB_like_6s_7s"/>
    <property type="match status" value="1"/>
</dbReference>
<dbReference type="PROSITE" id="PS51677">
    <property type="entry name" value="NODB"/>
    <property type="match status" value="1"/>
</dbReference>
<dbReference type="GO" id="GO:0016787">
    <property type="term" value="F:hydrolase activity"/>
    <property type="evidence" value="ECO:0007669"/>
    <property type="project" value="UniProtKB-KW"/>
</dbReference>
<dbReference type="Proteomes" id="UP001597468">
    <property type="component" value="Unassembled WGS sequence"/>
</dbReference>
<dbReference type="RefSeq" id="WP_380750254.1">
    <property type="nucleotide sequence ID" value="NZ_JBHULT010000006.1"/>
</dbReference>
<feature type="domain" description="NodB homology" evidence="3">
    <location>
        <begin position="25"/>
        <end position="217"/>
    </location>
</feature>
<dbReference type="SUPFAM" id="SSF88713">
    <property type="entry name" value="Glycoside hydrolase/deacetylase"/>
    <property type="match status" value="1"/>
</dbReference>
<evidence type="ECO:0000313" key="4">
    <source>
        <dbReference type="EMBL" id="MFD2517662.1"/>
    </source>
</evidence>
<name>A0ABW5IXK8_9FLAO</name>
<reference evidence="5" key="1">
    <citation type="journal article" date="2019" name="Int. J. Syst. Evol. Microbiol.">
        <title>The Global Catalogue of Microorganisms (GCM) 10K type strain sequencing project: providing services to taxonomists for standard genome sequencing and annotation.</title>
        <authorList>
            <consortium name="The Broad Institute Genomics Platform"/>
            <consortium name="The Broad Institute Genome Sequencing Center for Infectious Disease"/>
            <person name="Wu L."/>
            <person name="Ma J."/>
        </authorList>
    </citation>
    <scope>NUCLEOTIDE SEQUENCE [LARGE SCALE GENOMIC DNA]</scope>
    <source>
        <strain evidence="5">KCTC 42585</strain>
    </source>
</reference>
<dbReference type="EMBL" id="JBHULT010000006">
    <property type="protein sequence ID" value="MFD2517662.1"/>
    <property type="molecule type" value="Genomic_DNA"/>
</dbReference>
<organism evidence="4 5">
    <name type="scientific">Salinimicrobium flavum</name>
    <dbReference type="NCBI Taxonomy" id="1737065"/>
    <lineage>
        <taxon>Bacteria</taxon>
        <taxon>Pseudomonadati</taxon>
        <taxon>Bacteroidota</taxon>
        <taxon>Flavobacteriia</taxon>
        <taxon>Flavobacteriales</taxon>
        <taxon>Flavobacteriaceae</taxon>
        <taxon>Salinimicrobium</taxon>
    </lineage>
</organism>
<evidence type="ECO:0000313" key="5">
    <source>
        <dbReference type="Proteomes" id="UP001597468"/>
    </source>
</evidence>
<dbReference type="InterPro" id="IPR050248">
    <property type="entry name" value="Polysacc_deacetylase_ArnD"/>
</dbReference>
<sequence length="221" mass="25540">MIVKIPNIIKRLYPKRVWDGPATGKKIYLTFDDGPIPGVTPWVLEQLKQFNAKATFFCIGENVEKNPGIFREVIAAGHMTGNHTYNHLNGWKTTGKRYLENTLLAREIMERNSPRQELTTGENLDAHLVLFRPPYGKIRESQARQLQKRGFRIVMWDIVSMDYNLNISPERCYLNVRENAGSGSIIVFHDSQKARRNLEYALPKSLEHFSKEGYSFERLEA</sequence>
<dbReference type="InterPro" id="IPR002509">
    <property type="entry name" value="NODB_dom"/>
</dbReference>
<comment type="caution">
    <text evidence="4">The sequence shown here is derived from an EMBL/GenBank/DDBJ whole genome shotgun (WGS) entry which is preliminary data.</text>
</comment>
<dbReference type="Gene3D" id="3.20.20.370">
    <property type="entry name" value="Glycoside hydrolase/deacetylase"/>
    <property type="match status" value="1"/>
</dbReference>
<accession>A0ABW5IXK8</accession>